<accession>A0A518G5U5</accession>
<dbReference type="Proteomes" id="UP000318017">
    <property type="component" value="Chromosome"/>
</dbReference>
<evidence type="ECO:0000259" key="8">
    <source>
        <dbReference type="SMART" id="SM00881"/>
    </source>
</evidence>
<dbReference type="NCBIfam" id="NF003994">
    <property type="entry name" value="PRK05472.2-3"/>
    <property type="match status" value="1"/>
</dbReference>
<feature type="DNA-binding region" description="H-T-H motif" evidence="6">
    <location>
        <begin position="47"/>
        <end position="86"/>
    </location>
</feature>
<organism evidence="9 10">
    <name type="scientific">Aureliella helgolandensis</name>
    <dbReference type="NCBI Taxonomy" id="2527968"/>
    <lineage>
        <taxon>Bacteria</taxon>
        <taxon>Pseudomonadati</taxon>
        <taxon>Planctomycetota</taxon>
        <taxon>Planctomycetia</taxon>
        <taxon>Pirellulales</taxon>
        <taxon>Pirellulaceae</taxon>
        <taxon>Aureliella</taxon>
    </lineage>
</organism>
<proteinExistence type="inferred from homology"/>
<dbReference type="EMBL" id="CP036298">
    <property type="protein sequence ID" value="QDV23934.1"/>
    <property type="molecule type" value="Genomic_DNA"/>
</dbReference>
<dbReference type="NCBIfam" id="NF003996">
    <property type="entry name" value="PRK05472.2-5"/>
    <property type="match status" value="1"/>
</dbReference>
<dbReference type="NCBIfam" id="NF003995">
    <property type="entry name" value="PRK05472.2-4"/>
    <property type="match status" value="1"/>
</dbReference>
<keyword evidence="10" id="KW-1185">Reference proteome</keyword>
<feature type="domain" description="CoA-binding" evidence="8">
    <location>
        <begin position="110"/>
        <end position="211"/>
    </location>
</feature>
<comment type="subunit">
    <text evidence="6">Homodimer.</text>
</comment>
<dbReference type="InterPro" id="IPR022876">
    <property type="entry name" value="Tscrpt_rep_Rex"/>
</dbReference>
<dbReference type="SMART" id="SM00881">
    <property type="entry name" value="CoA_binding"/>
    <property type="match status" value="1"/>
</dbReference>
<dbReference type="Pfam" id="PF06971">
    <property type="entry name" value="Put_DNA-bind_N"/>
    <property type="match status" value="1"/>
</dbReference>
<dbReference type="InterPro" id="IPR036390">
    <property type="entry name" value="WH_DNA-bd_sf"/>
</dbReference>
<evidence type="ECO:0000256" key="5">
    <source>
        <dbReference type="ARBA" id="ARBA00023163"/>
    </source>
</evidence>
<feature type="compositionally biased region" description="Basic and acidic residues" evidence="7">
    <location>
        <begin position="1"/>
        <end position="16"/>
    </location>
</feature>
<feature type="region of interest" description="Disordered" evidence="7">
    <location>
        <begin position="1"/>
        <end position="31"/>
    </location>
</feature>
<dbReference type="PANTHER" id="PTHR35786:SF1">
    <property type="entry name" value="REDOX-SENSING TRANSCRIPTIONAL REPRESSOR REX 1"/>
    <property type="match status" value="1"/>
</dbReference>
<dbReference type="InterPro" id="IPR036388">
    <property type="entry name" value="WH-like_DNA-bd_sf"/>
</dbReference>
<evidence type="ECO:0000256" key="1">
    <source>
        <dbReference type="ARBA" id="ARBA00022490"/>
    </source>
</evidence>
<dbReference type="Gene3D" id="3.40.50.720">
    <property type="entry name" value="NAD(P)-binding Rossmann-like Domain"/>
    <property type="match status" value="1"/>
</dbReference>
<dbReference type="InterPro" id="IPR003781">
    <property type="entry name" value="CoA-bd"/>
</dbReference>
<dbReference type="InterPro" id="IPR036291">
    <property type="entry name" value="NAD(P)-bd_dom_sf"/>
</dbReference>
<keyword evidence="3 6" id="KW-0805">Transcription regulation</keyword>
<dbReference type="InterPro" id="IPR009718">
    <property type="entry name" value="Rex_DNA-bd_C_dom"/>
</dbReference>
<sequence length="243" mass="25898">MPKRESTGDAEHRAPHSGEIPFGPTLPHIPTVRSGGIPPATASRLGLYLRELQHFLRAGTETIKSNALGKRLGLSDSQIRRDLALFGEFGKRGVGYNVAGLVGALRCALGTDGRWNTVLIGLGNLGNALVRYRGFQEQGFTLVAVFEENQDKLGDAIDGVPIYDIADLEKLLPGLNAQMAILAVPARAARPLADRLAELGITGILNFAPVSLSTSVKVPTVDVDLAVELQRLAFAVVNSERAS</sequence>
<comment type="function">
    <text evidence="6">Modulates transcription in response to changes in cellular NADH/NAD(+) redox state.</text>
</comment>
<dbReference type="AlphaFoldDB" id="A0A518G5U5"/>
<name>A0A518G5U5_9BACT</name>
<dbReference type="Gene3D" id="1.10.10.10">
    <property type="entry name" value="Winged helix-like DNA-binding domain superfamily/Winged helix DNA-binding domain"/>
    <property type="match status" value="1"/>
</dbReference>
<dbReference type="PANTHER" id="PTHR35786">
    <property type="entry name" value="REDOX-SENSING TRANSCRIPTIONAL REPRESSOR REX"/>
    <property type="match status" value="1"/>
</dbReference>
<keyword evidence="5 6" id="KW-0804">Transcription</keyword>
<keyword evidence="1 6" id="KW-0963">Cytoplasm</keyword>
<protein>
    <recommendedName>
        <fullName evidence="6">Redox-sensing transcriptional repressor Rex</fullName>
    </recommendedName>
</protein>
<comment type="similarity">
    <text evidence="6">Belongs to the transcriptional regulatory Rex family.</text>
</comment>
<dbReference type="HAMAP" id="MF_01131">
    <property type="entry name" value="Rex"/>
    <property type="match status" value="1"/>
</dbReference>
<evidence type="ECO:0000256" key="6">
    <source>
        <dbReference type="HAMAP-Rule" id="MF_01131"/>
    </source>
</evidence>
<keyword evidence="4 6" id="KW-0238">DNA-binding</keyword>
<dbReference type="SUPFAM" id="SSF51735">
    <property type="entry name" value="NAD(P)-binding Rossmann-fold domains"/>
    <property type="match status" value="1"/>
</dbReference>
<evidence type="ECO:0000256" key="7">
    <source>
        <dbReference type="SAM" id="MobiDB-lite"/>
    </source>
</evidence>
<dbReference type="OrthoDB" id="9784760at2"/>
<dbReference type="Pfam" id="PF02629">
    <property type="entry name" value="CoA_binding"/>
    <property type="match status" value="1"/>
</dbReference>
<keyword evidence="6" id="KW-0520">NAD</keyword>
<dbReference type="GO" id="GO:0003677">
    <property type="term" value="F:DNA binding"/>
    <property type="evidence" value="ECO:0007669"/>
    <property type="project" value="UniProtKB-UniRule"/>
</dbReference>
<reference evidence="9 10" key="1">
    <citation type="submission" date="2019-02" db="EMBL/GenBank/DDBJ databases">
        <title>Deep-cultivation of Planctomycetes and their phenomic and genomic characterization uncovers novel biology.</title>
        <authorList>
            <person name="Wiegand S."/>
            <person name="Jogler M."/>
            <person name="Boedeker C."/>
            <person name="Pinto D."/>
            <person name="Vollmers J."/>
            <person name="Rivas-Marin E."/>
            <person name="Kohn T."/>
            <person name="Peeters S.H."/>
            <person name="Heuer A."/>
            <person name="Rast P."/>
            <person name="Oberbeckmann S."/>
            <person name="Bunk B."/>
            <person name="Jeske O."/>
            <person name="Meyerdierks A."/>
            <person name="Storesund J.E."/>
            <person name="Kallscheuer N."/>
            <person name="Luecker S."/>
            <person name="Lage O.M."/>
            <person name="Pohl T."/>
            <person name="Merkel B.J."/>
            <person name="Hornburger P."/>
            <person name="Mueller R.-W."/>
            <person name="Bruemmer F."/>
            <person name="Labrenz M."/>
            <person name="Spormann A.M."/>
            <person name="Op den Camp H."/>
            <person name="Overmann J."/>
            <person name="Amann R."/>
            <person name="Jetten M.S.M."/>
            <person name="Mascher T."/>
            <person name="Medema M.H."/>
            <person name="Devos D.P."/>
            <person name="Kaster A.-K."/>
            <person name="Ovreas L."/>
            <person name="Rohde M."/>
            <person name="Galperin M.Y."/>
            <person name="Jogler C."/>
        </authorList>
    </citation>
    <scope>NUCLEOTIDE SEQUENCE [LARGE SCALE GENOMIC DNA]</scope>
    <source>
        <strain evidence="9 10">Q31a</strain>
    </source>
</reference>
<dbReference type="GO" id="GO:0003700">
    <property type="term" value="F:DNA-binding transcription factor activity"/>
    <property type="evidence" value="ECO:0007669"/>
    <property type="project" value="UniProtKB-UniRule"/>
</dbReference>
<dbReference type="GO" id="GO:0051775">
    <property type="term" value="P:response to redox state"/>
    <property type="evidence" value="ECO:0007669"/>
    <property type="project" value="InterPro"/>
</dbReference>
<dbReference type="GO" id="GO:0045892">
    <property type="term" value="P:negative regulation of DNA-templated transcription"/>
    <property type="evidence" value="ECO:0007669"/>
    <property type="project" value="InterPro"/>
</dbReference>
<gene>
    <name evidence="6 9" type="primary">rex</name>
    <name evidence="9" type="ORF">Q31a_22440</name>
</gene>
<evidence type="ECO:0000256" key="2">
    <source>
        <dbReference type="ARBA" id="ARBA00022491"/>
    </source>
</evidence>
<evidence type="ECO:0000256" key="3">
    <source>
        <dbReference type="ARBA" id="ARBA00023015"/>
    </source>
</evidence>
<evidence type="ECO:0000313" key="10">
    <source>
        <dbReference type="Proteomes" id="UP000318017"/>
    </source>
</evidence>
<feature type="binding site" evidence="6">
    <location>
        <begin position="121"/>
        <end position="126"/>
    </location>
    <ligand>
        <name>NAD(+)</name>
        <dbReference type="ChEBI" id="CHEBI:57540"/>
    </ligand>
</feature>
<comment type="subcellular location">
    <subcellularLocation>
        <location evidence="6">Cytoplasm</location>
    </subcellularLocation>
</comment>
<evidence type="ECO:0000313" key="9">
    <source>
        <dbReference type="EMBL" id="QDV23934.1"/>
    </source>
</evidence>
<dbReference type="SUPFAM" id="SSF46785">
    <property type="entry name" value="Winged helix' DNA-binding domain"/>
    <property type="match status" value="1"/>
</dbReference>
<evidence type="ECO:0000256" key="4">
    <source>
        <dbReference type="ARBA" id="ARBA00023125"/>
    </source>
</evidence>
<keyword evidence="2 6" id="KW-0678">Repressor</keyword>
<dbReference type="GO" id="GO:0005737">
    <property type="term" value="C:cytoplasm"/>
    <property type="evidence" value="ECO:0007669"/>
    <property type="project" value="UniProtKB-SubCell"/>
</dbReference>
<dbReference type="RefSeq" id="WP_145077217.1">
    <property type="nucleotide sequence ID" value="NZ_CP036298.1"/>
</dbReference>
<dbReference type="KEGG" id="ahel:Q31a_22440"/>